<dbReference type="RefSeq" id="WP_186738916.1">
    <property type="nucleotide sequence ID" value="NZ_VFIA01000023.1"/>
</dbReference>
<evidence type="ECO:0000313" key="2">
    <source>
        <dbReference type="EMBL" id="MBC3793129.1"/>
    </source>
</evidence>
<keyword evidence="3" id="KW-1185">Reference proteome</keyword>
<keyword evidence="1" id="KW-0812">Transmembrane</keyword>
<gene>
    <name evidence="2" type="ORF">FH603_3646</name>
</gene>
<dbReference type="Proteomes" id="UP000700732">
    <property type="component" value="Unassembled WGS sequence"/>
</dbReference>
<proteinExistence type="predicted"/>
<organism evidence="2 3">
    <name type="scientific">Spirosoma utsteinense</name>
    <dbReference type="NCBI Taxonomy" id="2585773"/>
    <lineage>
        <taxon>Bacteria</taxon>
        <taxon>Pseudomonadati</taxon>
        <taxon>Bacteroidota</taxon>
        <taxon>Cytophagia</taxon>
        <taxon>Cytophagales</taxon>
        <taxon>Cytophagaceae</taxon>
        <taxon>Spirosoma</taxon>
    </lineage>
</organism>
<sequence>MATLSQSTPAYTITPTTNNWLATYNTFIEEADFNRVGWAATTIIVQGCILTPAFLLIMFMYGGGDWQLLTANLSFLLVLVPVLSAMSVKYILPAFAFSTLLHLALILMDIL</sequence>
<name>A0ABR6WA44_9BACT</name>
<keyword evidence="1" id="KW-0472">Membrane</keyword>
<keyword evidence="1" id="KW-1133">Transmembrane helix</keyword>
<evidence type="ECO:0000313" key="3">
    <source>
        <dbReference type="Proteomes" id="UP000700732"/>
    </source>
</evidence>
<dbReference type="EMBL" id="VFIA01000023">
    <property type="protein sequence ID" value="MBC3793129.1"/>
    <property type="molecule type" value="Genomic_DNA"/>
</dbReference>
<reference evidence="2 3" key="1">
    <citation type="submission" date="2019-06" db="EMBL/GenBank/DDBJ databases">
        <title>Spirosoma utsteinense sp. nov. isolated from Antarctic ice-free soils.</title>
        <authorList>
            <person name="Tahon G."/>
        </authorList>
    </citation>
    <scope>NUCLEOTIDE SEQUENCE [LARGE SCALE GENOMIC DNA]</scope>
    <source>
        <strain evidence="2 3">LMG 31447</strain>
    </source>
</reference>
<accession>A0ABR6WA44</accession>
<evidence type="ECO:0000256" key="1">
    <source>
        <dbReference type="SAM" id="Phobius"/>
    </source>
</evidence>
<protein>
    <submittedName>
        <fullName evidence="2">Uncharacterized protein</fullName>
    </submittedName>
</protein>
<feature type="transmembrane region" description="Helical" evidence="1">
    <location>
        <begin position="36"/>
        <end position="59"/>
    </location>
</feature>
<comment type="caution">
    <text evidence="2">The sequence shown here is derived from an EMBL/GenBank/DDBJ whole genome shotgun (WGS) entry which is preliminary data.</text>
</comment>